<dbReference type="Gene3D" id="3.30.2230.10">
    <property type="entry name" value="DUSP-like"/>
    <property type="match status" value="1"/>
</dbReference>
<organism evidence="3">
    <name type="scientific">Darwinula stevensoni</name>
    <dbReference type="NCBI Taxonomy" id="69355"/>
    <lineage>
        <taxon>Eukaryota</taxon>
        <taxon>Metazoa</taxon>
        <taxon>Ecdysozoa</taxon>
        <taxon>Arthropoda</taxon>
        <taxon>Crustacea</taxon>
        <taxon>Oligostraca</taxon>
        <taxon>Ostracoda</taxon>
        <taxon>Podocopa</taxon>
        <taxon>Podocopida</taxon>
        <taxon>Darwinulocopina</taxon>
        <taxon>Darwinuloidea</taxon>
        <taxon>Darwinulidae</taxon>
        <taxon>Darwinula</taxon>
    </lineage>
</organism>
<dbReference type="PROSITE" id="PS51283">
    <property type="entry name" value="DUSP"/>
    <property type="match status" value="1"/>
</dbReference>
<dbReference type="Gene3D" id="3.10.20.90">
    <property type="entry name" value="Phosphatidylinositol 3-kinase Catalytic Subunit, Chain A, domain 1"/>
    <property type="match status" value="1"/>
</dbReference>
<keyword evidence="1" id="KW-0378">Hydrolase</keyword>
<dbReference type="SUPFAM" id="SSF143791">
    <property type="entry name" value="DUSP-like"/>
    <property type="match status" value="1"/>
</dbReference>
<evidence type="ECO:0000259" key="2">
    <source>
        <dbReference type="PROSITE" id="PS51283"/>
    </source>
</evidence>
<feature type="domain" description="DUSP" evidence="2">
    <location>
        <begin position="1"/>
        <end position="66"/>
    </location>
</feature>
<dbReference type="EMBL" id="CAJPEV010004179">
    <property type="protein sequence ID" value="CAG0901325.1"/>
    <property type="molecule type" value="Genomic_DNA"/>
</dbReference>
<dbReference type="InterPro" id="IPR028135">
    <property type="entry name" value="Ub_USP-typ"/>
</dbReference>
<dbReference type="InterPro" id="IPR035927">
    <property type="entry name" value="DUSP-like_sf"/>
</dbReference>
<protein>
    <recommendedName>
        <fullName evidence="2">DUSP domain-containing protein</fullName>
    </recommendedName>
</protein>
<dbReference type="Pfam" id="PF14836">
    <property type="entry name" value="Ubiquitin_3"/>
    <property type="match status" value="1"/>
</dbReference>
<keyword evidence="4" id="KW-1185">Reference proteome</keyword>
<evidence type="ECO:0000313" key="4">
    <source>
        <dbReference type="Proteomes" id="UP000677054"/>
    </source>
</evidence>
<dbReference type="AlphaFoldDB" id="A0A7R9ADQ9"/>
<sequence length="151" mass="17492">MNAERSTEHPGPIDNSSLLVEEDGEELRERLIEDLDFVMVLKDVWMMLVEWYGLVPNRQPIPRQVIEQEYGDLEKNVIHKFSWHTTVAQLEFEMRNLFNGPASRETRVLFRDGTDVYTCLNLKDDTLEDLGITSHTNGQPVVLEVKCWDGS</sequence>
<reference evidence="3" key="1">
    <citation type="submission" date="2020-11" db="EMBL/GenBank/DDBJ databases">
        <authorList>
            <person name="Tran Van P."/>
        </authorList>
    </citation>
    <scope>NUCLEOTIDE SEQUENCE</scope>
</reference>
<accession>A0A7R9ADQ9</accession>
<proteinExistence type="predicted"/>
<dbReference type="GO" id="GO:0006508">
    <property type="term" value="P:proteolysis"/>
    <property type="evidence" value="ECO:0007669"/>
    <property type="project" value="UniProtKB-KW"/>
</dbReference>
<dbReference type="InterPro" id="IPR006615">
    <property type="entry name" value="Pept_C19_DUSP"/>
</dbReference>
<dbReference type="SMART" id="SM00695">
    <property type="entry name" value="DUSP"/>
    <property type="match status" value="1"/>
</dbReference>
<dbReference type="OrthoDB" id="265776at2759"/>
<keyword evidence="1" id="KW-0645">Protease</keyword>
<evidence type="ECO:0000313" key="3">
    <source>
        <dbReference type="EMBL" id="CAD7252180.1"/>
    </source>
</evidence>
<dbReference type="GO" id="GO:0004843">
    <property type="term" value="F:cysteine-type deubiquitinase activity"/>
    <property type="evidence" value="ECO:0007669"/>
    <property type="project" value="InterPro"/>
</dbReference>
<name>A0A7R9ADQ9_9CRUS</name>
<evidence type="ECO:0000256" key="1">
    <source>
        <dbReference type="ARBA" id="ARBA00022670"/>
    </source>
</evidence>
<dbReference type="Pfam" id="PF06337">
    <property type="entry name" value="DUSP"/>
    <property type="match status" value="1"/>
</dbReference>
<dbReference type="EMBL" id="LR903696">
    <property type="protein sequence ID" value="CAD7252180.1"/>
    <property type="molecule type" value="Genomic_DNA"/>
</dbReference>
<dbReference type="Proteomes" id="UP000677054">
    <property type="component" value="Unassembled WGS sequence"/>
</dbReference>
<gene>
    <name evidence="3" type="ORF">DSTB1V02_LOCUS11938</name>
</gene>